<feature type="transmembrane region" description="Helical" evidence="1">
    <location>
        <begin position="67"/>
        <end position="90"/>
    </location>
</feature>
<dbReference type="RefSeq" id="WP_017638452.1">
    <property type="nucleotide sequence ID" value="NZ_JAUOQO010000004.1"/>
</dbReference>
<comment type="caution">
    <text evidence="2">The sequence shown here is derived from an EMBL/GenBank/DDBJ whole genome shotgun (WGS) entry which is preliminary data.</text>
</comment>
<keyword evidence="1" id="KW-0472">Membrane</keyword>
<protein>
    <submittedName>
        <fullName evidence="2">Uncharacterized protein</fullName>
    </submittedName>
</protein>
<dbReference type="GeneID" id="72471411"/>
<gene>
    <name evidence="2" type="ORF">Q4528_06105</name>
</gene>
<feature type="transmembrane region" description="Helical" evidence="1">
    <location>
        <begin position="96"/>
        <end position="118"/>
    </location>
</feature>
<feature type="transmembrane region" description="Helical" evidence="1">
    <location>
        <begin position="38"/>
        <end position="60"/>
    </location>
</feature>
<sequence>MKRRVIFVIIAILSTVATIIMCAKHPTGPHTISLDKPAELWTAIGTVVAFALPALILSIFNHLTTRIISSVLQIIAIVPWSGLAVVAFILEDYSVGITAAISVILIIISTFVTLIVGYPKQKKQNS</sequence>
<reference evidence="2" key="1">
    <citation type="submission" date="2023-07" db="EMBL/GenBank/DDBJ databases">
        <title>Genome content predicts the carbon catabolic preferences of heterotrophic bacteria.</title>
        <authorList>
            <person name="Gralka M."/>
        </authorList>
    </citation>
    <scope>NUCLEOTIDE SEQUENCE</scope>
    <source>
        <strain evidence="2">E2R20</strain>
    </source>
</reference>
<dbReference type="EMBL" id="JAUOQO010000004">
    <property type="protein sequence ID" value="MDO6573728.1"/>
    <property type="molecule type" value="Genomic_DNA"/>
</dbReference>
<evidence type="ECO:0000256" key="1">
    <source>
        <dbReference type="SAM" id="Phobius"/>
    </source>
</evidence>
<organism evidence="2 3">
    <name type="scientific">Staphylococcus pasteuri_A</name>
    <dbReference type="NCBI Taxonomy" id="3062664"/>
    <lineage>
        <taxon>Bacteria</taxon>
        <taxon>Bacillati</taxon>
        <taxon>Bacillota</taxon>
        <taxon>Bacilli</taxon>
        <taxon>Bacillales</taxon>
        <taxon>Staphylococcaceae</taxon>
        <taxon>Staphylococcus</taxon>
    </lineage>
</organism>
<name>A0AAW7YUB4_9STAP</name>
<dbReference type="AlphaFoldDB" id="A0AAW7YUB4"/>
<keyword evidence="1" id="KW-0812">Transmembrane</keyword>
<evidence type="ECO:0000313" key="3">
    <source>
        <dbReference type="Proteomes" id="UP001170310"/>
    </source>
</evidence>
<keyword evidence="3" id="KW-1185">Reference proteome</keyword>
<accession>A0AAW7YUB4</accession>
<proteinExistence type="predicted"/>
<evidence type="ECO:0000313" key="2">
    <source>
        <dbReference type="EMBL" id="MDO6573728.1"/>
    </source>
</evidence>
<dbReference type="Proteomes" id="UP001170310">
    <property type="component" value="Unassembled WGS sequence"/>
</dbReference>
<keyword evidence="1" id="KW-1133">Transmembrane helix</keyword>